<dbReference type="Proteomes" id="UP001302274">
    <property type="component" value="Unassembled WGS sequence"/>
</dbReference>
<feature type="signal peptide" evidence="1">
    <location>
        <begin position="1"/>
        <end position="16"/>
    </location>
</feature>
<name>A0ABU5VU26_9BACT</name>
<accession>A0ABU5VU26</accession>
<proteinExistence type="predicted"/>
<organism evidence="2 3">
    <name type="scientific">Bacteriovorax antarcticus</name>
    <dbReference type="NCBI Taxonomy" id="3088717"/>
    <lineage>
        <taxon>Bacteria</taxon>
        <taxon>Pseudomonadati</taxon>
        <taxon>Bdellovibrionota</taxon>
        <taxon>Bacteriovoracia</taxon>
        <taxon>Bacteriovoracales</taxon>
        <taxon>Bacteriovoracaceae</taxon>
        <taxon>Bacteriovorax</taxon>
    </lineage>
</organism>
<gene>
    <name evidence="2" type="ORF">SHI21_10125</name>
</gene>
<comment type="caution">
    <text evidence="2">The sequence shown here is derived from an EMBL/GenBank/DDBJ whole genome shotgun (WGS) entry which is preliminary data.</text>
</comment>
<evidence type="ECO:0000256" key="1">
    <source>
        <dbReference type="SAM" id="SignalP"/>
    </source>
</evidence>
<evidence type="ECO:0000313" key="2">
    <source>
        <dbReference type="EMBL" id="MEA9356563.1"/>
    </source>
</evidence>
<feature type="chain" id="PRO_5046708611" evidence="1">
    <location>
        <begin position="17"/>
        <end position="91"/>
    </location>
</feature>
<keyword evidence="1" id="KW-0732">Signal</keyword>
<dbReference type="EMBL" id="JAYGJQ010000002">
    <property type="protein sequence ID" value="MEA9356563.1"/>
    <property type="molecule type" value="Genomic_DNA"/>
</dbReference>
<evidence type="ECO:0000313" key="3">
    <source>
        <dbReference type="Proteomes" id="UP001302274"/>
    </source>
</evidence>
<sequence>MKTLLAMLLLSTTLHAQDFADGQEGKVGNKKVIYTYKQYEKFDFDDLNIEGDSGAPNDLSISPIHEKRFTNRLPYRKSFTVEIKKGIERVR</sequence>
<reference evidence="2 3" key="1">
    <citation type="submission" date="2023-11" db="EMBL/GenBank/DDBJ databases">
        <title>A Novel Polar Bacteriovorax (B. antarcticus) Isolated from the Biocrust in Antarctica.</title>
        <authorList>
            <person name="Mun W."/>
            <person name="Choi S.Y."/>
            <person name="Mitchell R.J."/>
        </authorList>
    </citation>
    <scope>NUCLEOTIDE SEQUENCE [LARGE SCALE GENOMIC DNA]</scope>
    <source>
        <strain evidence="2 3">PP10</strain>
    </source>
</reference>
<dbReference type="RefSeq" id="WP_323576339.1">
    <property type="nucleotide sequence ID" value="NZ_JAYGJQ010000002.1"/>
</dbReference>
<protein>
    <submittedName>
        <fullName evidence="2">Uncharacterized protein</fullName>
    </submittedName>
</protein>
<keyword evidence="3" id="KW-1185">Reference proteome</keyword>